<dbReference type="InterPro" id="IPR012495">
    <property type="entry name" value="TadE-like_dom"/>
</dbReference>
<evidence type="ECO:0000313" key="3">
    <source>
        <dbReference type="EMBL" id="BBL69970.1"/>
    </source>
</evidence>
<feature type="transmembrane region" description="Helical" evidence="1">
    <location>
        <begin position="12"/>
        <end position="32"/>
    </location>
</feature>
<reference evidence="3" key="1">
    <citation type="submission" date="2019-06" db="EMBL/GenBank/DDBJ databases">
        <title>Complete genome sequence of Methylogaea oryzae strain JCM16910.</title>
        <authorList>
            <person name="Asakawa S."/>
        </authorList>
    </citation>
    <scope>NUCLEOTIDE SEQUENCE</scope>
    <source>
        <strain evidence="3">E10</strain>
    </source>
</reference>
<proteinExistence type="predicted"/>
<dbReference type="AlphaFoldDB" id="A0A8D4VP82"/>
<sequence length="158" mass="17159">MSRGSAFVELVFVLPLLLLIVAGTVELGLTFMEYNTLRKSLRDAARYIQDQCMYPAAPPSACYNDASSTLAIPASLLQEATNLVRNGVPTGGSPLMTGFDTVTVTNPTFMSLIATDGGWQDHFTISASFTHTVHFFWYTGNGLPVSIPMTVSETMRLL</sequence>
<keyword evidence="4" id="KW-1185">Reference proteome</keyword>
<dbReference type="KEGG" id="moz:MoryE10_05760"/>
<dbReference type="Pfam" id="PF07811">
    <property type="entry name" value="TadE"/>
    <property type="match status" value="1"/>
</dbReference>
<dbReference type="EMBL" id="AP019782">
    <property type="protein sequence ID" value="BBL69970.1"/>
    <property type="molecule type" value="Genomic_DNA"/>
</dbReference>
<evidence type="ECO:0000259" key="2">
    <source>
        <dbReference type="Pfam" id="PF07811"/>
    </source>
</evidence>
<protein>
    <recommendedName>
        <fullName evidence="2">TadE-like domain-containing protein</fullName>
    </recommendedName>
</protein>
<feature type="domain" description="TadE-like" evidence="2">
    <location>
        <begin position="4"/>
        <end position="46"/>
    </location>
</feature>
<evidence type="ECO:0000313" key="4">
    <source>
        <dbReference type="Proteomes" id="UP000824988"/>
    </source>
</evidence>
<organism evidence="3 4">
    <name type="scientific">Methylogaea oryzae</name>
    <dbReference type="NCBI Taxonomy" id="1295382"/>
    <lineage>
        <taxon>Bacteria</taxon>
        <taxon>Pseudomonadati</taxon>
        <taxon>Pseudomonadota</taxon>
        <taxon>Gammaproteobacteria</taxon>
        <taxon>Methylococcales</taxon>
        <taxon>Methylococcaceae</taxon>
        <taxon>Methylogaea</taxon>
    </lineage>
</organism>
<keyword evidence="1" id="KW-0812">Transmembrane</keyword>
<dbReference type="Proteomes" id="UP000824988">
    <property type="component" value="Chromosome"/>
</dbReference>
<keyword evidence="1" id="KW-0472">Membrane</keyword>
<keyword evidence="1" id="KW-1133">Transmembrane helix</keyword>
<name>A0A8D4VP82_9GAMM</name>
<evidence type="ECO:0000256" key="1">
    <source>
        <dbReference type="SAM" id="Phobius"/>
    </source>
</evidence>
<gene>
    <name evidence="3" type="ORF">MoryE10_05760</name>
</gene>
<accession>A0A8D4VP82</accession>